<dbReference type="Gene3D" id="2.60.40.1500">
    <property type="entry name" value="Glycosyl hydrolase domain, family 39"/>
    <property type="match status" value="1"/>
</dbReference>
<accession>A0ABW8LDI5</accession>
<dbReference type="InterPro" id="IPR006311">
    <property type="entry name" value="TAT_signal"/>
</dbReference>
<protein>
    <recommendedName>
        <fullName evidence="4">Glycosyl hydrolases family 39 N-terminal catalytic domain-containing protein</fullName>
    </recommendedName>
</protein>
<dbReference type="Pfam" id="PF01229">
    <property type="entry name" value="Glyco_hydro_39"/>
    <property type="match status" value="1"/>
</dbReference>
<dbReference type="InterPro" id="IPR049166">
    <property type="entry name" value="GH39_cat"/>
</dbReference>
<comment type="caution">
    <text evidence="5">The sequence shown here is derived from an EMBL/GenBank/DDBJ whole genome shotgun (WGS) entry which is preliminary data.</text>
</comment>
<dbReference type="PROSITE" id="PS51318">
    <property type="entry name" value="TAT"/>
    <property type="match status" value="1"/>
</dbReference>
<dbReference type="Proteomes" id="UP001620295">
    <property type="component" value="Unassembled WGS sequence"/>
</dbReference>
<dbReference type="PRINTS" id="PR00745">
    <property type="entry name" value="GLHYDRLASE39"/>
</dbReference>
<organism evidence="5 6">
    <name type="scientific">Streptomyces milbemycinicus</name>
    <dbReference type="NCBI Taxonomy" id="476552"/>
    <lineage>
        <taxon>Bacteria</taxon>
        <taxon>Bacillati</taxon>
        <taxon>Actinomycetota</taxon>
        <taxon>Actinomycetes</taxon>
        <taxon>Kitasatosporales</taxon>
        <taxon>Streptomycetaceae</taxon>
        <taxon>Streptomyces</taxon>
    </lineage>
</organism>
<dbReference type="EMBL" id="JBJDQH010000001">
    <property type="protein sequence ID" value="MFK4263548.1"/>
    <property type="molecule type" value="Genomic_DNA"/>
</dbReference>
<name>A0ABW8LDI5_9ACTN</name>
<dbReference type="SUPFAM" id="SSF51445">
    <property type="entry name" value="(Trans)glycosidases"/>
    <property type="match status" value="1"/>
</dbReference>
<dbReference type="InterPro" id="IPR049165">
    <property type="entry name" value="GH39_as"/>
</dbReference>
<keyword evidence="3" id="KW-0326">Glycosidase</keyword>
<dbReference type="Gene3D" id="3.20.20.80">
    <property type="entry name" value="Glycosidases"/>
    <property type="match status" value="1"/>
</dbReference>
<comment type="similarity">
    <text evidence="1">Belongs to the glycosyl hydrolase 39 family.</text>
</comment>
<keyword evidence="6" id="KW-1185">Reference proteome</keyword>
<evidence type="ECO:0000256" key="1">
    <source>
        <dbReference type="ARBA" id="ARBA00008875"/>
    </source>
</evidence>
<evidence type="ECO:0000256" key="3">
    <source>
        <dbReference type="ARBA" id="ARBA00023295"/>
    </source>
</evidence>
<dbReference type="PROSITE" id="PS01027">
    <property type="entry name" value="GLYCOSYL_HYDROL_F39"/>
    <property type="match status" value="1"/>
</dbReference>
<keyword evidence="2" id="KW-0378">Hydrolase</keyword>
<reference evidence="5 6" key="1">
    <citation type="submission" date="2024-11" db="EMBL/GenBank/DDBJ databases">
        <title>The Natural Products Discovery Center: Release of the First 8490 Sequenced Strains for Exploring Actinobacteria Biosynthetic Diversity.</title>
        <authorList>
            <person name="Kalkreuter E."/>
            <person name="Kautsar S.A."/>
            <person name="Yang D."/>
            <person name="Bader C.D."/>
            <person name="Teijaro C.N."/>
            <person name="Fluegel L."/>
            <person name="Davis C.M."/>
            <person name="Simpson J.R."/>
            <person name="Lauterbach L."/>
            <person name="Steele A.D."/>
            <person name="Gui C."/>
            <person name="Meng S."/>
            <person name="Li G."/>
            <person name="Viehrig K."/>
            <person name="Ye F."/>
            <person name="Su P."/>
            <person name="Kiefer A.F."/>
            <person name="Nichols A."/>
            <person name="Cepeda A.J."/>
            <person name="Yan W."/>
            <person name="Fan B."/>
            <person name="Jiang Y."/>
            <person name="Adhikari A."/>
            <person name="Zheng C.-J."/>
            <person name="Schuster L."/>
            <person name="Cowan T.M."/>
            <person name="Smanski M.J."/>
            <person name="Chevrette M.G."/>
            <person name="De Carvalho L.P.S."/>
            <person name="Shen B."/>
        </authorList>
    </citation>
    <scope>NUCLEOTIDE SEQUENCE [LARGE SCALE GENOMIC DNA]</scope>
    <source>
        <strain evidence="5 6">NPDC020863</strain>
    </source>
</reference>
<evidence type="ECO:0000256" key="2">
    <source>
        <dbReference type="ARBA" id="ARBA00022801"/>
    </source>
</evidence>
<feature type="domain" description="Glycosyl hydrolases family 39 N-terminal catalytic" evidence="4">
    <location>
        <begin position="53"/>
        <end position="523"/>
    </location>
</feature>
<dbReference type="InterPro" id="IPR017853">
    <property type="entry name" value="GH"/>
</dbReference>
<evidence type="ECO:0000313" key="6">
    <source>
        <dbReference type="Proteomes" id="UP001620295"/>
    </source>
</evidence>
<dbReference type="InterPro" id="IPR051923">
    <property type="entry name" value="Glycosyl_Hydrolase_39"/>
</dbReference>
<evidence type="ECO:0000313" key="5">
    <source>
        <dbReference type="EMBL" id="MFK4263548.1"/>
    </source>
</evidence>
<proteinExistence type="inferred from homology"/>
<dbReference type="PANTHER" id="PTHR12631:SF10">
    <property type="entry name" value="BETA-XYLOSIDASE-LIKE PROTEIN-RELATED"/>
    <property type="match status" value="1"/>
</dbReference>
<evidence type="ECO:0000259" key="4">
    <source>
        <dbReference type="Pfam" id="PF01229"/>
    </source>
</evidence>
<sequence>MPETHPRSTGPTRRQMLLGGAAAAGTALGSELLDAAPAAAAGTSSTATAQAVVDLTRPTSPFPHVWERVVGGDWAKQALRRDYQDQLFDCHDELGIESLRFHGVLNSSMSTYFPTVNGRPRNPAFSKDDYSFFNVEQVYDALVDRGMRPYVELSSMPASLQGAAPPFSVFLYDFNQMEPKDYALWGKVVGDFARHMVDRYGIREVRTWPFEVWNEPNLFAFFNGDQQAYFKLYQYAAEAIKNVDASLRVGGPATSAGQQSFGPPRSPGVRYYREFMQWATAKGVPVDFGSAHGYETDTGTGPQGPASFFQQNRADTPSGVPLYISETNVAADLGNPALDRSDAAASFLRTIIETVGVVDALAYWSFTDIFEELGQADKPFHGGFGLQTIHGVKKPAYRLLQLLHSVGDRRAPLTLSNAPATVGGIAVTGSARGGGSGGGSGSGGVDVLLYNHALATDDGSAPTPAQPATLTVTLRGVRPGARARVRRIDEDHTNPYQEWIELGSPEYPTRRQLRDIKNASDVVSQPLELKADHGTDVARFTLTLPAEGVAAIHIG</sequence>
<dbReference type="InterPro" id="IPR000514">
    <property type="entry name" value="Glyco_hydro_39"/>
</dbReference>
<dbReference type="PANTHER" id="PTHR12631">
    <property type="entry name" value="ALPHA-L-IDURONIDASE"/>
    <property type="match status" value="1"/>
</dbReference>
<gene>
    <name evidence="5" type="ORF">ACI2L5_01220</name>
</gene>
<dbReference type="RefSeq" id="WP_404745397.1">
    <property type="nucleotide sequence ID" value="NZ_JBJDQH010000001.1"/>
</dbReference>
<dbReference type="SUPFAM" id="SSF51011">
    <property type="entry name" value="Glycosyl hydrolase domain"/>
    <property type="match status" value="1"/>
</dbReference>